<dbReference type="Proteomes" id="UP000247634">
    <property type="component" value="Chromosome"/>
</dbReference>
<organism evidence="1 2">
    <name type="scientific">Streptomyces actuosus</name>
    <dbReference type="NCBI Taxonomy" id="1885"/>
    <lineage>
        <taxon>Bacteria</taxon>
        <taxon>Bacillati</taxon>
        <taxon>Actinomycetota</taxon>
        <taxon>Actinomycetes</taxon>
        <taxon>Kitasatosporales</taxon>
        <taxon>Streptomycetaceae</taxon>
        <taxon>Streptomyces</taxon>
    </lineage>
</organism>
<dbReference type="KEGG" id="sact:DMT42_22285"/>
<gene>
    <name evidence="1" type="ORF">DMT42_22285</name>
</gene>
<dbReference type="OrthoDB" id="4300377at2"/>
<sequence>MAAAPPAGAGSQRPPEADLAYHGWAAMTGGRMEVTLTPGNHGPSPVPEAAVRLRWSEPLAGRQSLPPGCVRTAERELVCRTGQLAADAVGERIAVAVRLADRPSEVRLLVDTVWGGGTVDRNRGNDRQQVLVLDTGDPYSF</sequence>
<accession>A0A2U9PCY5</accession>
<reference evidence="1 2" key="1">
    <citation type="submission" date="2018-06" db="EMBL/GenBank/DDBJ databases">
        <title>The complete genome sequence of a nosiheptide producer Streptomyces actuosus ATCC 25421: deducing the ability of producing a new class III lantibiotics.</title>
        <authorList>
            <person name="Liu W."/>
            <person name="Sun F."/>
            <person name="Hu Y."/>
        </authorList>
    </citation>
    <scope>NUCLEOTIDE SEQUENCE [LARGE SCALE GENOMIC DNA]</scope>
    <source>
        <strain evidence="1 2">ATCC 25421</strain>
    </source>
</reference>
<evidence type="ECO:0000313" key="2">
    <source>
        <dbReference type="Proteomes" id="UP000247634"/>
    </source>
</evidence>
<protein>
    <submittedName>
        <fullName evidence="1">Uncharacterized protein</fullName>
    </submittedName>
</protein>
<dbReference type="EMBL" id="CP029788">
    <property type="protein sequence ID" value="AWT47729.1"/>
    <property type="molecule type" value="Genomic_DNA"/>
</dbReference>
<proteinExistence type="predicted"/>
<keyword evidence="2" id="KW-1185">Reference proteome</keyword>
<evidence type="ECO:0000313" key="1">
    <source>
        <dbReference type="EMBL" id="AWT47729.1"/>
    </source>
</evidence>
<name>A0A2U9PCY5_STRAS</name>
<dbReference type="AlphaFoldDB" id="A0A2U9PCY5"/>